<dbReference type="Proteomes" id="UP000015520">
    <property type="component" value="Unassembled WGS sequence"/>
</dbReference>
<keyword evidence="2" id="KW-0597">Phosphoprotein</keyword>
<dbReference type="EMBL" id="AUPZ01000005">
    <property type="protein sequence ID" value="EQB39889.1"/>
    <property type="molecule type" value="Genomic_DNA"/>
</dbReference>
<gene>
    <name evidence="6" type="ORF">M947_04730</name>
</gene>
<accession>T0KSA8</accession>
<evidence type="ECO:0000256" key="3">
    <source>
        <dbReference type="PROSITE-ProRule" id="PRU01091"/>
    </source>
</evidence>
<dbReference type="SUPFAM" id="SSF52172">
    <property type="entry name" value="CheY-like"/>
    <property type="match status" value="1"/>
</dbReference>
<protein>
    <submittedName>
        <fullName evidence="6">Chemotaxis protein CheY</fullName>
    </submittedName>
</protein>
<dbReference type="GO" id="GO:0000976">
    <property type="term" value="F:transcription cis-regulatory region binding"/>
    <property type="evidence" value="ECO:0007669"/>
    <property type="project" value="TreeGrafter"/>
</dbReference>
<name>T0KSA8_9BACT</name>
<keyword evidence="7" id="KW-1185">Reference proteome</keyword>
<sequence length="224" mass="26183">MSAKIVIVEDEEDLLELLEYTLTKEGFEVIGFLNTKIVTQILLEEEIDLLIMDRNLPGIEGSEFVSQLRRDGFLIPVIYLSAKNRDVDIEEGFLRGADDYITKPFNMKELTLRIKAVLKRSSRKFQDSKITHRDLSLDSRTREVFVDNKKVSVTKLEFDLLYEFVLNSGSVLERDYLLENVWRDSDEYQYKTVNVAINRLKEKIDPQKKKDYIQTVRGVGYRLC</sequence>
<feature type="domain" description="Response regulatory" evidence="4">
    <location>
        <begin position="4"/>
        <end position="118"/>
    </location>
</feature>
<evidence type="ECO:0000259" key="4">
    <source>
        <dbReference type="PROSITE" id="PS50110"/>
    </source>
</evidence>
<dbReference type="InterPro" id="IPR001789">
    <property type="entry name" value="Sig_transdc_resp-reg_receiver"/>
</dbReference>
<evidence type="ECO:0000256" key="2">
    <source>
        <dbReference type="PROSITE-ProRule" id="PRU00169"/>
    </source>
</evidence>
<dbReference type="InterPro" id="IPR011006">
    <property type="entry name" value="CheY-like_superfamily"/>
</dbReference>
<dbReference type="OrthoDB" id="9802426at2"/>
<dbReference type="PROSITE" id="PS51755">
    <property type="entry name" value="OMPR_PHOB"/>
    <property type="match status" value="1"/>
</dbReference>
<dbReference type="Gene3D" id="1.10.10.10">
    <property type="entry name" value="Winged helix-like DNA-binding domain superfamily/Winged helix DNA-binding domain"/>
    <property type="match status" value="1"/>
</dbReference>
<dbReference type="GO" id="GO:0032993">
    <property type="term" value="C:protein-DNA complex"/>
    <property type="evidence" value="ECO:0007669"/>
    <property type="project" value="TreeGrafter"/>
</dbReference>
<comment type="caution">
    <text evidence="6">The sequence shown here is derived from an EMBL/GenBank/DDBJ whole genome shotgun (WGS) entry which is preliminary data.</text>
</comment>
<dbReference type="PATRIC" id="fig|1172190.3.peg.923"/>
<evidence type="ECO:0000313" key="6">
    <source>
        <dbReference type="EMBL" id="EQB39889.1"/>
    </source>
</evidence>
<dbReference type="SMART" id="SM00448">
    <property type="entry name" value="REC"/>
    <property type="match status" value="1"/>
</dbReference>
<dbReference type="InterPro" id="IPR039420">
    <property type="entry name" value="WalR-like"/>
</dbReference>
<dbReference type="GO" id="GO:0006355">
    <property type="term" value="P:regulation of DNA-templated transcription"/>
    <property type="evidence" value="ECO:0007669"/>
    <property type="project" value="InterPro"/>
</dbReference>
<dbReference type="RefSeq" id="WP_021287217.1">
    <property type="nucleotide sequence ID" value="NZ_AUPZ01000005.1"/>
</dbReference>
<dbReference type="GO" id="GO:0005829">
    <property type="term" value="C:cytosol"/>
    <property type="evidence" value="ECO:0007669"/>
    <property type="project" value="TreeGrafter"/>
</dbReference>
<dbReference type="Pfam" id="PF00072">
    <property type="entry name" value="Response_reg"/>
    <property type="match status" value="1"/>
</dbReference>
<evidence type="ECO:0000259" key="5">
    <source>
        <dbReference type="PROSITE" id="PS51755"/>
    </source>
</evidence>
<keyword evidence="1 3" id="KW-0238">DNA-binding</keyword>
<dbReference type="Pfam" id="PF00486">
    <property type="entry name" value="Trans_reg_C"/>
    <property type="match status" value="1"/>
</dbReference>
<feature type="domain" description="OmpR/PhoB-type" evidence="5">
    <location>
        <begin position="127"/>
        <end position="224"/>
    </location>
</feature>
<proteinExistence type="predicted"/>
<dbReference type="PANTHER" id="PTHR48111">
    <property type="entry name" value="REGULATOR OF RPOS"/>
    <property type="match status" value="1"/>
</dbReference>
<dbReference type="GO" id="GO:0000156">
    <property type="term" value="F:phosphorelay response regulator activity"/>
    <property type="evidence" value="ECO:0007669"/>
    <property type="project" value="TreeGrafter"/>
</dbReference>
<feature type="modified residue" description="4-aspartylphosphate" evidence="2">
    <location>
        <position position="53"/>
    </location>
</feature>
<dbReference type="Gene3D" id="3.40.50.2300">
    <property type="match status" value="1"/>
</dbReference>
<reference evidence="6 7" key="1">
    <citation type="submission" date="2013-07" db="EMBL/GenBank/DDBJ databases">
        <title>Sulfurimonas hongkongensis AST-10 Genome Sequencing.</title>
        <authorList>
            <person name="Cai L."/>
            <person name="Zhang T."/>
        </authorList>
    </citation>
    <scope>NUCLEOTIDE SEQUENCE [LARGE SCALE GENOMIC DNA]</scope>
    <source>
        <strain evidence="6 7">AST-10</strain>
    </source>
</reference>
<dbReference type="InterPro" id="IPR001867">
    <property type="entry name" value="OmpR/PhoB-type_DNA-bd"/>
</dbReference>
<evidence type="ECO:0000313" key="7">
    <source>
        <dbReference type="Proteomes" id="UP000015520"/>
    </source>
</evidence>
<evidence type="ECO:0000256" key="1">
    <source>
        <dbReference type="ARBA" id="ARBA00023125"/>
    </source>
</evidence>
<dbReference type="AlphaFoldDB" id="T0KSA8"/>
<dbReference type="Gene3D" id="6.10.250.690">
    <property type="match status" value="1"/>
</dbReference>
<dbReference type="CDD" id="cd00383">
    <property type="entry name" value="trans_reg_C"/>
    <property type="match status" value="1"/>
</dbReference>
<dbReference type="eggNOG" id="COG0745">
    <property type="taxonomic scope" value="Bacteria"/>
</dbReference>
<feature type="DNA-binding region" description="OmpR/PhoB-type" evidence="3">
    <location>
        <begin position="127"/>
        <end position="224"/>
    </location>
</feature>
<dbReference type="SMART" id="SM00862">
    <property type="entry name" value="Trans_reg_C"/>
    <property type="match status" value="1"/>
</dbReference>
<dbReference type="PANTHER" id="PTHR48111:SF73">
    <property type="entry name" value="ALKALINE PHOSPHATASE SYNTHESIS TRANSCRIPTIONAL REGULATORY PROTEIN PHOP"/>
    <property type="match status" value="1"/>
</dbReference>
<dbReference type="STRING" id="1172190.M947_04730"/>
<organism evidence="6 7">
    <name type="scientific">Sulfurimonas hongkongensis</name>
    <dbReference type="NCBI Taxonomy" id="1172190"/>
    <lineage>
        <taxon>Bacteria</taxon>
        <taxon>Pseudomonadati</taxon>
        <taxon>Campylobacterota</taxon>
        <taxon>Epsilonproteobacteria</taxon>
        <taxon>Campylobacterales</taxon>
        <taxon>Sulfurimonadaceae</taxon>
        <taxon>Sulfurimonas</taxon>
    </lineage>
</organism>
<dbReference type="InterPro" id="IPR036388">
    <property type="entry name" value="WH-like_DNA-bd_sf"/>
</dbReference>
<dbReference type="PROSITE" id="PS50110">
    <property type="entry name" value="RESPONSE_REGULATORY"/>
    <property type="match status" value="1"/>
</dbReference>